<dbReference type="SMART" id="SM00504">
    <property type="entry name" value="Ubox"/>
    <property type="match status" value="1"/>
</dbReference>
<dbReference type="InterPro" id="IPR013083">
    <property type="entry name" value="Znf_RING/FYVE/PHD"/>
</dbReference>
<feature type="compositionally biased region" description="Acidic residues" evidence="1">
    <location>
        <begin position="885"/>
        <end position="894"/>
    </location>
</feature>
<protein>
    <recommendedName>
        <fullName evidence="2">U-box domain-containing protein</fullName>
    </recommendedName>
</protein>
<dbReference type="Proteomes" id="UP001363151">
    <property type="component" value="Unassembled WGS sequence"/>
</dbReference>
<keyword evidence="4" id="KW-1185">Reference proteome</keyword>
<feature type="compositionally biased region" description="Acidic residues" evidence="1">
    <location>
        <begin position="617"/>
        <end position="626"/>
    </location>
</feature>
<evidence type="ECO:0000313" key="4">
    <source>
        <dbReference type="Proteomes" id="UP001363151"/>
    </source>
</evidence>
<evidence type="ECO:0000259" key="2">
    <source>
        <dbReference type="SMART" id="SM00504"/>
    </source>
</evidence>
<feature type="region of interest" description="Disordered" evidence="1">
    <location>
        <begin position="608"/>
        <end position="695"/>
    </location>
</feature>
<accession>A0ABR1G854</accession>
<reference evidence="3 4" key="1">
    <citation type="submission" date="2024-03" db="EMBL/GenBank/DDBJ databases">
        <title>Aureococcus anophagefferens CCMP1851 and Kratosvirus quantuckense: Draft genome of a second virus-susceptible host strain in the model system.</title>
        <authorList>
            <person name="Chase E."/>
            <person name="Truchon A.R."/>
            <person name="Schepens W."/>
            <person name="Wilhelm S.W."/>
        </authorList>
    </citation>
    <scope>NUCLEOTIDE SEQUENCE [LARGE SCALE GENOMIC DNA]</scope>
    <source>
        <strain evidence="3 4">CCMP1851</strain>
    </source>
</reference>
<evidence type="ECO:0000313" key="3">
    <source>
        <dbReference type="EMBL" id="KAK7249495.1"/>
    </source>
</evidence>
<feature type="domain" description="U-box" evidence="2">
    <location>
        <begin position="780"/>
        <end position="846"/>
    </location>
</feature>
<dbReference type="EMBL" id="JBBJCI010000078">
    <property type="protein sequence ID" value="KAK7249495.1"/>
    <property type="molecule type" value="Genomic_DNA"/>
</dbReference>
<sequence length="894" mass="97322">MDKENCCVARAPTGAAAMEKQPAPKKAAKKLSAKWLFDAAMLSSPMDLGSLVSLSLESPATISNEAGLLKRMVAVVLNGPGKRHKVGRQTRLDVLHILANCALTVDDGEKNAVRDALSDVSAWFDEYMAEEGVEMDAVVALGELGAPLSPEPEIHKAMLVLLCRVFDYELRTEDLLELCRGNRRLALETVCGLLEDGEAVSTAVAQRQEAQGGQRAVWEKVVVAQRWERSLVAQACCLLRGFTHPATYFKAMDEGFYFLECGVELPEYCIEQFSLEMHGLLAVAMRDQLVEKLSYALHDALFHGEARVLSNTEHAAVFAAHNFFQNLYLYGGGVDAPLEGPSLAEIYRGHLICDTLLVPHLVLPYLERCIYHAQVLHRRHLASRDALAILGPECEGLVDDVTARDMDDPALTHGIAATLRTLVIATFRAPRTRVMFQILRRFNPTPALLEMKGFVARHEYVFTLLLQLNVNMGSFDVSRGAMKESLADVYKGFTLLQDVADVYASLDGDKKRRILRRLEQSGALPLARDTPSYTALLNLLWGGGGGQFEYLRTAHRAAVSLMEAELDGALASSDDDDDGCGLDHDDDLGETAAFRDARAAAKAAAAKRVSDATAASADDDDDDSFAGDDGSPDVPACDGGEAEGGVFFHTSGRGDDSELLTTCKLGGDARGEPPTPKISKLAPPPKADAPAPASYDDAPKVLSLLGDLPTLDAHRKDRKPKKKELKAFLDLDLEVPVAQLHVNNADHRAEQRALGYVQGDRGPLSPTNMKPVADGAVPRRLCCAINGHLMRDPVRARGKPHAPAFERETIELWLETRGSVCPITGAPLEKIDLAADAALRNEIVRYHIARTTLADEQDPFELIKASKTTNDKGEPQTPTPKARDDDAEADLYDF</sequence>
<comment type="caution">
    <text evidence="3">The sequence shown here is derived from an EMBL/GenBank/DDBJ whole genome shotgun (WGS) entry which is preliminary data.</text>
</comment>
<dbReference type="Gene3D" id="3.30.40.10">
    <property type="entry name" value="Zinc/RING finger domain, C3HC4 (zinc finger)"/>
    <property type="match status" value="1"/>
</dbReference>
<name>A0ABR1G854_AURAN</name>
<evidence type="ECO:0000256" key="1">
    <source>
        <dbReference type="SAM" id="MobiDB-lite"/>
    </source>
</evidence>
<dbReference type="InterPro" id="IPR003613">
    <property type="entry name" value="Ubox_domain"/>
</dbReference>
<organism evidence="3 4">
    <name type="scientific">Aureococcus anophagefferens</name>
    <name type="common">Harmful bloom alga</name>
    <dbReference type="NCBI Taxonomy" id="44056"/>
    <lineage>
        <taxon>Eukaryota</taxon>
        <taxon>Sar</taxon>
        <taxon>Stramenopiles</taxon>
        <taxon>Ochrophyta</taxon>
        <taxon>Pelagophyceae</taxon>
        <taxon>Pelagomonadales</taxon>
        <taxon>Pelagomonadaceae</taxon>
        <taxon>Aureococcus</taxon>
    </lineage>
</organism>
<dbReference type="SUPFAM" id="SSF57850">
    <property type="entry name" value="RING/U-box"/>
    <property type="match status" value="1"/>
</dbReference>
<gene>
    <name evidence="3" type="ORF">SO694_00049291</name>
</gene>
<dbReference type="Pfam" id="PF04564">
    <property type="entry name" value="U-box"/>
    <property type="match status" value="1"/>
</dbReference>
<feature type="region of interest" description="Disordered" evidence="1">
    <location>
        <begin position="861"/>
        <end position="894"/>
    </location>
</feature>
<proteinExistence type="predicted"/>